<name>A0ABM1F3W6_PRICU</name>
<dbReference type="GeneID" id="106818988"/>
<proteinExistence type="predicted"/>
<reference evidence="2" key="1">
    <citation type="submission" date="2025-08" db="UniProtKB">
        <authorList>
            <consortium name="RefSeq"/>
        </authorList>
    </citation>
    <scope>IDENTIFICATION</scope>
</reference>
<accession>A0ABM1F3W6</accession>
<dbReference type="RefSeq" id="XP_014679137.1">
    <property type="nucleotide sequence ID" value="XM_014823651.1"/>
</dbReference>
<gene>
    <name evidence="2" type="primary">LOC106818988</name>
</gene>
<protein>
    <submittedName>
        <fullName evidence="2">E3 ubiquitin-protein ligase HUWE1-like</fullName>
    </submittedName>
</protein>
<sequence length="220" mass="22603">MNIVSTVIENCPSVVNHTPQIVKSQQGMNSMIKILIKKGLVTDLARIAHNLDLSSPNMVNTINSALKPLETISRVVNNPSPTVKIPVKGKMVAGGNGGGGARMAAVNGAHSQNADDDAQDEGATDAAADMHDVYSAAAAVTSEETQRVIAETASALEDIVDQLLDRAGGARNAETLADVLAAGEGWQGGGAVLAAGEGWWGWAGKAGLGLAGRLVGECWQ</sequence>
<organism evidence="1 2">
    <name type="scientific">Priapulus caudatus</name>
    <name type="common">Priapulid worm</name>
    <dbReference type="NCBI Taxonomy" id="37621"/>
    <lineage>
        <taxon>Eukaryota</taxon>
        <taxon>Metazoa</taxon>
        <taxon>Ecdysozoa</taxon>
        <taxon>Scalidophora</taxon>
        <taxon>Priapulida</taxon>
        <taxon>Priapulimorpha</taxon>
        <taxon>Priapulimorphida</taxon>
        <taxon>Priapulidae</taxon>
        <taxon>Priapulus</taxon>
    </lineage>
</organism>
<evidence type="ECO:0000313" key="1">
    <source>
        <dbReference type="Proteomes" id="UP000695022"/>
    </source>
</evidence>
<keyword evidence="1" id="KW-1185">Reference proteome</keyword>
<dbReference type="Proteomes" id="UP000695022">
    <property type="component" value="Unplaced"/>
</dbReference>
<evidence type="ECO:0000313" key="2">
    <source>
        <dbReference type="RefSeq" id="XP_014679137.1"/>
    </source>
</evidence>